<feature type="transmembrane region" description="Helical" evidence="6">
    <location>
        <begin position="357"/>
        <end position="380"/>
    </location>
</feature>
<evidence type="ECO:0000256" key="4">
    <source>
        <dbReference type="ARBA" id="ARBA00022989"/>
    </source>
</evidence>
<dbReference type="InterPro" id="IPR011701">
    <property type="entry name" value="MFS"/>
</dbReference>
<name>A0A931HC71_9SPHN</name>
<accession>A0A931HC71</accession>
<comment type="caution">
    <text evidence="8">The sequence shown here is derived from an EMBL/GenBank/DDBJ whole genome shotgun (WGS) entry which is preliminary data.</text>
</comment>
<dbReference type="GO" id="GO:0022857">
    <property type="term" value="F:transmembrane transporter activity"/>
    <property type="evidence" value="ECO:0007669"/>
    <property type="project" value="InterPro"/>
</dbReference>
<keyword evidence="9" id="KW-1185">Reference proteome</keyword>
<evidence type="ECO:0000313" key="9">
    <source>
        <dbReference type="Proteomes" id="UP000617634"/>
    </source>
</evidence>
<feature type="transmembrane region" description="Helical" evidence="6">
    <location>
        <begin position="294"/>
        <end position="320"/>
    </location>
</feature>
<comment type="subcellular location">
    <subcellularLocation>
        <location evidence="1">Membrane</location>
        <topology evidence="1">Multi-pass membrane protein</topology>
    </subcellularLocation>
</comment>
<feature type="transmembrane region" description="Helical" evidence="6">
    <location>
        <begin position="129"/>
        <end position="153"/>
    </location>
</feature>
<dbReference type="SUPFAM" id="SSF103473">
    <property type="entry name" value="MFS general substrate transporter"/>
    <property type="match status" value="1"/>
</dbReference>
<dbReference type="GO" id="GO:0016020">
    <property type="term" value="C:membrane"/>
    <property type="evidence" value="ECO:0007669"/>
    <property type="project" value="UniProtKB-SubCell"/>
</dbReference>
<evidence type="ECO:0000259" key="7">
    <source>
        <dbReference type="PROSITE" id="PS50850"/>
    </source>
</evidence>
<evidence type="ECO:0000256" key="6">
    <source>
        <dbReference type="SAM" id="Phobius"/>
    </source>
</evidence>
<dbReference type="EMBL" id="JADZGI010000001">
    <property type="protein sequence ID" value="MBH0113355.1"/>
    <property type="molecule type" value="Genomic_DNA"/>
</dbReference>
<evidence type="ECO:0000256" key="1">
    <source>
        <dbReference type="ARBA" id="ARBA00004141"/>
    </source>
</evidence>
<dbReference type="InterPro" id="IPR036259">
    <property type="entry name" value="MFS_trans_sf"/>
</dbReference>
<feature type="transmembrane region" description="Helical" evidence="6">
    <location>
        <begin position="105"/>
        <end position="123"/>
    </location>
</feature>
<feature type="transmembrane region" description="Helical" evidence="6">
    <location>
        <begin position="174"/>
        <end position="195"/>
    </location>
</feature>
<evidence type="ECO:0000256" key="2">
    <source>
        <dbReference type="ARBA" id="ARBA00022448"/>
    </source>
</evidence>
<feature type="transmembrane region" description="Helical" evidence="6">
    <location>
        <begin position="37"/>
        <end position="57"/>
    </location>
</feature>
<dbReference type="AlphaFoldDB" id="A0A931HC71"/>
<dbReference type="InterPro" id="IPR044770">
    <property type="entry name" value="MFS_spinster-like"/>
</dbReference>
<evidence type="ECO:0000313" key="8">
    <source>
        <dbReference type="EMBL" id="MBH0113355.1"/>
    </source>
</evidence>
<proteinExistence type="predicted"/>
<feature type="transmembrane region" description="Helical" evidence="6">
    <location>
        <begin position="207"/>
        <end position="228"/>
    </location>
</feature>
<organism evidence="8 9">
    <name type="scientific">Novosphingobium aureum</name>
    <dbReference type="NCBI Taxonomy" id="2792964"/>
    <lineage>
        <taxon>Bacteria</taxon>
        <taxon>Pseudomonadati</taxon>
        <taxon>Pseudomonadota</taxon>
        <taxon>Alphaproteobacteria</taxon>
        <taxon>Sphingomonadales</taxon>
        <taxon>Sphingomonadaceae</taxon>
        <taxon>Novosphingobium</taxon>
    </lineage>
</organism>
<feature type="transmembrane region" description="Helical" evidence="6">
    <location>
        <begin position="425"/>
        <end position="447"/>
    </location>
</feature>
<sequence>MRDPVTATPNTTTIAGAAPAAPAFTANEPRPSPAKGWIMVGMLFLAGILSVIDRAALNILVDPVRGDLGISDEQIGLLQGLAFGLFYAFMGLPMGLLADRISRRNLIAGGIALWSVATIGSGLAQTFGWLFSARLLVGLGEAALGPAAISLIADLFAPERRGRPISVYMMGQGLANGIAISVTGLLVATASAGTFDGLPFVGHLVPWRMVFVIFGAIGLLVAAIMLLITREPPRQDTAVQGVPRTPGAAEAAYLWRNRAVLVPLYLAFALVFTVAYGSMSWAPTMLIRSYGADAAFMASFLGPVSIVFSAFGPLLGGTLLDRAMRSGNTMTRFAILTLAPLFALPSIFAVVSSDLHVASIMIASSNAVFSVIGTVMFATLQSVVPPRMRGSSISLTLVLNTILGASLGPLLVATFTQRVLQDENLVGWSIASVCLPFVLISAGLYALSWRAMRKARASGTSECAALIDGELD</sequence>
<dbReference type="CDD" id="cd17328">
    <property type="entry name" value="MFS_spinster_like"/>
    <property type="match status" value="1"/>
</dbReference>
<keyword evidence="3 6" id="KW-0812">Transmembrane</keyword>
<dbReference type="PANTHER" id="PTHR23505">
    <property type="entry name" value="SPINSTER"/>
    <property type="match status" value="1"/>
</dbReference>
<feature type="transmembrane region" description="Helical" evidence="6">
    <location>
        <begin position="260"/>
        <end position="282"/>
    </location>
</feature>
<feature type="domain" description="Major facilitator superfamily (MFS) profile" evidence="7">
    <location>
        <begin position="39"/>
        <end position="456"/>
    </location>
</feature>
<dbReference type="PANTHER" id="PTHR23505:SF79">
    <property type="entry name" value="PROTEIN SPINSTER"/>
    <property type="match status" value="1"/>
</dbReference>
<dbReference type="Pfam" id="PF07690">
    <property type="entry name" value="MFS_1"/>
    <property type="match status" value="1"/>
</dbReference>
<feature type="transmembrane region" description="Helical" evidence="6">
    <location>
        <begin position="332"/>
        <end position="351"/>
    </location>
</feature>
<keyword evidence="5 6" id="KW-0472">Membrane</keyword>
<dbReference type="Proteomes" id="UP000617634">
    <property type="component" value="Unassembled WGS sequence"/>
</dbReference>
<feature type="transmembrane region" description="Helical" evidence="6">
    <location>
        <begin position="77"/>
        <end position="98"/>
    </location>
</feature>
<feature type="transmembrane region" description="Helical" evidence="6">
    <location>
        <begin position="392"/>
        <end position="413"/>
    </location>
</feature>
<keyword evidence="2" id="KW-0813">Transport</keyword>
<protein>
    <submittedName>
        <fullName evidence="8">MFS transporter</fullName>
    </submittedName>
</protein>
<keyword evidence="4 6" id="KW-1133">Transmembrane helix</keyword>
<dbReference type="PROSITE" id="PS50850">
    <property type="entry name" value="MFS"/>
    <property type="match status" value="1"/>
</dbReference>
<dbReference type="Gene3D" id="1.20.1250.20">
    <property type="entry name" value="MFS general substrate transporter like domains"/>
    <property type="match status" value="2"/>
</dbReference>
<evidence type="ECO:0000256" key="5">
    <source>
        <dbReference type="ARBA" id="ARBA00023136"/>
    </source>
</evidence>
<gene>
    <name evidence="8" type="ORF">I5E68_10390</name>
</gene>
<evidence type="ECO:0000256" key="3">
    <source>
        <dbReference type="ARBA" id="ARBA00022692"/>
    </source>
</evidence>
<reference evidence="8" key="1">
    <citation type="submission" date="2020-11" db="EMBL/GenBank/DDBJ databases">
        <title>Novosphingobium aureum sp. nov., a marine bacterium isolated from sediment of a salt flat.</title>
        <authorList>
            <person name="Yoo Y."/>
            <person name="Kim J.-J."/>
        </authorList>
    </citation>
    <scope>NUCLEOTIDE SEQUENCE</scope>
    <source>
        <strain evidence="8">YJ-S2-02</strain>
    </source>
</reference>
<dbReference type="RefSeq" id="WP_197163535.1">
    <property type="nucleotide sequence ID" value="NZ_JADZGI010000001.1"/>
</dbReference>
<dbReference type="InterPro" id="IPR020846">
    <property type="entry name" value="MFS_dom"/>
</dbReference>